<dbReference type="EMBL" id="JAPPUY010000002">
    <property type="protein sequence ID" value="MCY4744944.1"/>
    <property type="molecule type" value="Genomic_DNA"/>
</dbReference>
<dbReference type="EC" id="2.7.7.65" evidence="1"/>
<keyword evidence="1" id="KW-0808">Transferase</keyword>
<evidence type="ECO:0000313" key="2">
    <source>
        <dbReference type="Proteomes" id="UP001076464"/>
    </source>
</evidence>
<keyword evidence="2" id="KW-1185">Reference proteome</keyword>
<protein>
    <submittedName>
        <fullName evidence="1">Diguanylate cyclase</fullName>
        <ecNumber evidence="1">2.7.7.65</ecNumber>
    </submittedName>
</protein>
<evidence type="ECO:0000313" key="1">
    <source>
        <dbReference type="EMBL" id="MCY4744944.1"/>
    </source>
</evidence>
<comment type="caution">
    <text evidence="1">The sequence shown here is derived from an EMBL/GenBank/DDBJ whole genome shotgun (WGS) entry which is preliminary data.</text>
</comment>
<name>A0ACC6C9E8_9BURK</name>
<sequence length="416" mass="46161">MTDKLGPSLADGPPATLLAHSHELWWREDAQGCLQEVSASVLPLCGWPAEALLGQPVSRLLEPGSDATDAAGRALLLARERPPRWVALHASPLVDALGQPAGRWVLARDLTEQLRLEARLQHSERRYLELGETASEGVAVVQDWCFKFVNRHLCEFVGFPEEELLGRPFLDFILEEDHELLKSNHRKRLEGVPMPMRYEYRVKTRARGVRWLEMGGSLIDWQGRPATINYINDVTTRKELEAQVRQLAFVDALTGLPNRRLLDDRLRMAVHQGPRTGLHGALLFVDLDRFKPLNDTHGHAAGDQLLVAVAQRLQAAVRASDSVVRLGGDEFVVMLTPLPSDPELAGHQAERVAAKLRERLAQPYVLRLPGGPGGERCVEHRGSASIGVALFGPQDDSPEAVLQRADQAMYRAKAAR</sequence>
<keyword evidence="1" id="KW-0548">Nucleotidyltransferase</keyword>
<dbReference type="Proteomes" id="UP001076464">
    <property type="component" value="Unassembled WGS sequence"/>
</dbReference>
<accession>A0ACC6C9E8</accession>
<proteinExistence type="predicted"/>
<reference evidence="1" key="1">
    <citation type="submission" date="2022-08" db="EMBL/GenBank/DDBJ databases">
        <title>Genome sequencing of Pelomonas sp. UHG3.</title>
        <authorList>
            <person name="So Y."/>
        </authorList>
    </citation>
    <scope>NUCLEOTIDE SEQUENCE</scope>
    <source>
        <strain evidence="1">UHG3</strain>
    </source>
</reference>
<gene>
    <name evidence="1" type="ORF">NYO99_08175</name>
</gene>
<organism evidence="1 2">
    <name type="scientific">Roseateles hydrophilus</name>
    <dbReference type="NCBI Taxonomy" id="2975054"/>
    <lineage>
        <taxon>Bacteria</taxon>
        <taxon>Pseudomonadati</taxon>
        <taxon>Pseudomonadota</taxon>
        <taxon>Betaproteobacteria</taxon>
        <taxon>Burkholderiales</taxon>
        <taxon>Sphaerotilaceae</taxon>
        <taxon>Roseateles</taxon>
    </lineage>
</organism>